<dbReference type="EMBL" id="CP140153">
    <property type="protein sequence ID" value="WQH15848.1"/>
    <property type="molecule type" value="Genomic_DNA"/>
</dbReference>
<dbReference type="RefSeq" id="WP_322520871.1">
    <property type="nucleotide sequence ID" value="NZ_CP140153.1"/>
</dbReference>
<gene>
    <name evidence="1" type="ORF">SR882_08780</name>
</gene>
<protein>
    <recommendedName>
        <fullName evidence="3">Secreted protein</fullName>
    </recommendedName>
</protein>
<reference evidence="1 2" key="1">
    <citation type="submission" date="2023-11" db="EMBL/GenBank/DDBJ databases">
        <title>MicrobeMod: A computational toolkit for identifying prokaryotic methylation and restriction-modification with nanopore sequencing.</title>
        <authorList>
            <person name="Crits-Christoph A."/>
            <person name="Kang S.C."/>
            <person name="Lee H."/>
            <person name="Ostrov N."/>
        </authorList>
    </citation>
    <scope>NUCLEOTIDE SEQUENCE [LARGE SCALE GENOMIC DNA]</scope>
    <source>
        <strain evidence="1 2">ATCC 49870</strain>
    </source>
</reference>
<evidence type="ECO:0008006" key="3">
    <source>
        <dbReference type="Google" id="ProtNLM"/>
    </source>
</evidence>
<evidence type="ECO:0000313" key="2">
    <source>
        <dbReference type="Proteomes" id="UP001327459"/>
    </source>
</evidence>
<keyword evidence="2" id="KW-1185">Reference proteome</keyword>
<sequence length="113" mass="12419">MELAHLVVQLLDLVAHRLLDGVDVLGLLDLLFQLADGAPEHVVETPELAATLLGLLALVERVLLDLLHRGFDLVEKQRELGLFLLDHLAHFVDQRHGAVDQEARVGIELVGAD</sequence>
<accession>A0ABZ0YV18</accession>
<dbReference type="Proteomes" id="UP001327459">
    <property type="component" value="Chromosome"/>
</dbReference>
<proteinExistence type="predicted"/>
<name>A0ABZ0YV18_9GAMM</name>
<evidence type="ECO:0000313" key="1">
    <source>
        <dbReference type="EMBL" id="WQH15848.1"/>
    </source>
</evidence>
<organism evidence="1 2">
    <name type="scientific">Guyparkeria halophila</name>
    <dbReference type="NCBI Taxonomy" id="47960"/>
    <lineage>
        <taxon>Bacteria</taxon>
        <taxon>Pseudomonadati</taxon>
        <taxon>Pseudomonadota</taxon>
        <taxon>Gammaproteobacteria</taxon>
        <taxon>Chromatiales</taxon>
        <taxon>Thioalkalibacteraceae</taxon>
        <taxon>Guyparkeria</taxon>
    </lineage>
</organism>